<dbReference type="InterPro" id="IPR000209">
    <property type="entry name" value="Peptidase_S8/S53_dom"/>
</dbReference>
<feature type="domain" description="Peptidase S8/S53" evidence="4">
    <location>
        <begin position="143"/>
        <end position="225"/>
    </location>
</feature>
<sequence>MPGFSARLTLSELSALERHPTHRATYPDSTDAKLFTTHTPRYLGLDHLSGLWAASSYGTGTIIGVIDTGVLPESPSFDDRGMLPVPSRWRGECENGTHFDASMCNRKLIGARSFWKALDASGVGVGPHDYDSPRDFFGHTDDYGGGAMSDVLAGMDRAVAHGIDVMSLSLGFDHSPLYGDVIAVAALSTIERGVVVVCAAGNDGSRNSTYNGAPWIVTVGAGTIDRSTSAVLRLGNSAVLEGLSS</sequence>
<keyword evidence="5" id="KW-0378">Hydrolase</keyword>
<evidence type="ECO:0000256" key="2">
    <source>
        <dbReference type="ARBA" id="ARBA00022729"/>
    </source>
</evidence>
<evidence type="ECO:0000313" key="6">
    <source>
        <dbReference type="Proteomes" id="UP001179952"/>
    </source>
</evidence>
<accession>A0AAV9AIP6</accession>
<comment type="caution">
    <text evidence="3">Lacks conserved residue(s) required for the propagation of feature annotation.</text>
</comment>
<dbReference type="GO" id="GO:0006508">
    <property type="term" value="P:proteolysis"/>
    <property type="evidence" value="ECO:0007669"/>
    <property type="project" value="UniProtKB-KW"/>
</dbReference>
<evidence type="ECO:0000313" key="5">
    <source>
        <dbReference type="EMBL" id="KAK1263996.1"/>
    </source>
</evidence>
<dbReference type="EMBL" id="JAUJYN010000009">
    <property type="protein sequence ID" value="KAK1263996.1"/>
    <property type="molecule type" value="Genomic_DNA"/>
</dbReference>
<protein>
    <submittedName>
        <fullName evidence="5">Subtilisin-like protease SDD1</fullName>
    </submittedName>
</protein>
<dbReference type="InterPro" id="IPR045051">
    <property type="entry name" value="SBT"/>
</dbReference>
<keyword evidence="6" id="KW-1185">Reference proteome</keyword>
<dbReference type="PANTHER" id="PTHR10795">
    <property type="entry name" value="PROPROTEIN CONVERTASE SUBTILISIN/KEXIN"/>
    <property type="match status" value="1"/>
</dbReference>
<reference evidence="5" key="2">
    <citation type="submission" date="2023-06" db="EMBL/GenBank/DDBJ databases">
        <authorList>
            <person name="Ma L."/>
            <person name="Liu K.-W."/>
            <person name="Li Z."/>
            <person name="Hsiao Y.-Y."/>
            <person name="Qi Y."/>
            <person name="Fu T."/>
            <person name="Tang G."/>
            <person name="Zhang D."/>
            <person name="Sun W.-H."/>
            <person name="Liu D.-K."/>
            <person name="Li Y."/>
            <person name="Chen G.-Z."/>
            <person name="Liu X.-D."/>
            <person name="Liao X.-Y."/>
            <person name="Jiang Y.-T."/>
            <person name="Yu X."/>
            <person name="Hao Y."/>
            <person name="Huang J."/>
            <person name="Zhao X.-W."/>
            <person name="Ke S."/>
            <person name="Chen Y.-Y."/>
            <person name="Wu W.-L."/>
            <person name="Hsu J.-L."/>
            <person name="Lin Y.-F."/>
            <person name="Huang M.-D."/>
            <person name="Li C.-Y."/>
            <person name="Huang L."/>
            <person name="Wang Z.-W."/>
            <person name="Zhao X."/>
            <person name="Zhong W.-Y."/>
            <person name="Peng D.-H."/>
            <person name="Ahmad S."/>
            <person name="Lan S."/>
            <person name="Zhang J.-S."/>
            <person name="Tsai W.-C."/>
            <person name="Van De Peer Y."/>
            <person name="Liu Z.-J."/>
        </authorList>
    </citation>
    <scope>NUCLEOTIDE SEQUENCE</scope>
    <source>
        <strain evidence="5">SCP</strain>
        <tissue evidence="5">Leaves</tissue>
    </source>
</reference>
<organism evidence="5 6">
    <name type="scientific">Acorus gramineus</name>
    <name type="common">Dwarf sweet flag</name>
    <dbReference type="NCBI Taxonomy" id="55184"/>
    <lineage>
        <taxon>Eukaryota</taxon>
        <taxon>Viridiplantae</taxon>
        <taxon>Streptophyta</taxon>
        <taxon>Embryophyta</taxon>
        <taxon>Tracheophyta</taxon>
        <taxon>Spermatophyta</taxon>
        <taxon>Magnoliopsida</taxon>
        <taxon>Liliopsida</taxon>
        <taxon>Acoraceae</taxon>
        <taxon>Acorus</taxon>
    </lineage>
</organism>
<dbReference type="Pfam" id="PF00082">
    <property type="entry name" value="Peptidase_S8"/>
    <property type="match status" value="1"/>
</dbReference>
<dbReference type="Proteomes" id="UP001179952">
    <property type="component" value="Unassembled WGS sequence"/>
</dbReference>
<comment type="caution">
    <text evidence="5">The sequence shown here is derived from an EMBL/GenBank/DDBJ whole genome shotgun (WGS) entry which is preliminary data.</text>
</comment>
<dbReference type="GO" id="GO:0004252">
    <property type="term" value="F:serine-type endopeptidase activity"/>
    <property type="evidence" value="ECO:0007669"/>
    <property type="project" value="InterPro"/>
</dbReference>
<comment type="similarity">
    <text evidence="1 3">Belongs to the peptidase S8 family.</text>
</comment>
<reference evidence="5" key="1">
    <citation type="journal article" date="2023" name="Nat. Commun.">
        <title>Diploid and tetraploid genomes of Acorus and the evolution of monocots.</title>
        <authorList>
            <person name="Ma L."/>
            <person name="Liu K.W."/>
            <person name="Li Z."/>
            <person name="Hsiao Y.Y."/>
            <person name="Qi Y."/>
            <person name="Fu T."/>
            <person name="Tang G.D."/>
            <person name="Zhang D."/>
            <person name="Sun W.H."/>
            <person name="Liu D.K."/>
            <person name="Li Y."/>
            <person name="Chen G.Z."/>
            <person name="Liu X.D."/>
            <person name="Liao X.Y."/>
            <person name="Jiang Y.T."/>
            <person name="Yu X."/>
            <person name="Hao Y."/>
            <person name="Huang J."/>
            <person name="Zhao X.W."/>
            <person name="Ke S."/>
            <person name="Chen Y.Y."/>
            <person name="Wu W.L."/>
            <person name="Hsu J.L."/>
            <person name="Lin Y.F."/>
            <person name="Huang M.D."/>
            <person name="Li C.Y."/>
            <person name="Huang L."/>
            <person name="Wang Z.W."/>
            <person name="Zhao X."/>
            <person name="Zhong W.Y."/>
            <person name="Peng D.H."/>
            <person name="Ahmad S."/>
            <person name="Lan S."/>
            <person name="Zhang J.S."/>
            <person name="Tsai W.C."/>
            <person name="Van de Peer Y."/>
            <person name="Liu Z.J."/>
        </authorList>
    </citation>
    <scope>NUCLEOTIDE SEQUENCE</scope>
    <source>
        <strain evidence="5">SCP</strain>
    </source>
</reference>
<proteinExistence type="inferred from homology"/>
<dbReference type="InterPro" id="IPR036852">
    <property type="entry name" value="Peptidase_S8/S53_dom_sf"/>
</dbReference>
<keyword evidence="5" id="KW-0645">Protease</keyword>
<keyword evidence="2" id="KW-0732">Signal</keyword>
<dbReference type="PROSITE" id="PS51892">
    <property type="entry name" value="SUBTILASE"/>
    <property type="match status" value="1"/>
</dbReference>
<dbReference type="AlphaFoldDB" id="A0AAV9AIP6"/>
<dbReference type="SUPFAM" id="SSF52743">
    <property type="entry name" value="Subtilisin-like"/>
    <property type="match status" value="1"/>
</dbReference>
<gene>
    <name evidence="5" type="ORF">QJS04_geneDACA022034</name>
</gene>
<name>A0AAV9AIP6_ACOGR</name>
<evidence type="ECO:0000256" key="3">
    <source>
        <dbReference type="PROSITE-ProRule" id="PRU01240"/>
    </source>
</evidence>
<dbReference type="Gene3D" id="3.40.50.200">
    <property type="entry name" value="Peptidase S8/S53 domain"/>
    <property type="match status" value="2"/>
</dbReference>
<evidence type="ECO:0000256" key="1">
    <source>
        <dbReference type="ARBA" id="ARBA00011073"/>
    </source>
</evidence>
<evidence type="ECO:0000259" key="4">
    <source>
        <dbReference type="Pfam" id="PF00082"/>
    </source>
</evidence>